<comment type="caution">
    <text evidence="2">The sequence shown here is derived from an EMBL/GenBank/DDBJ whole genome shotgun (WGS) entry which is preliminary data.</text>
</comment>
<dbReference type="InterPro" id="IPR036412">
    <property type="entry name" value="HAD-like_sf"/>
</dbReference>
<dbReference type="SUPFAM" id="SSF56784">
    <property type="entry name" value="HAD-like"/>
    <property type="match status" value="1"/>
</dbReference>
<organism evidence="2 3">
    <name type="scientific">Dolosicoccus paucivorans</name>
    <dbReference type="NCBI Taxonomy" id="84521"/>
    <lineage>
        <taxon>Bacteria</taxon>
        <taxon>Bacillati</taxon>
        <taxon>Bacillota</taxon>
        <taxon>Bacilli</taxon>
        <taxon>Lactobacillales</taxon>
        <taxon>Aerococcaceae</taxon>
        <taxon>Dolosicoccus</taxon>
    </lineage>
</organism>
<dbReference type="STRING" id="84521.SAMN04487994_102314"/>
<dbReference type="AlphaFoldDB" id="A0A2N6SPY9"/>
<accession>A0A2N6SPY9</accession>
<dbReference type="Gene3D" id="1.20.1440.320">
    <property type="match status" value="1"/>
</dbReference>
<dbReference type="EMBL" id="PNHE01000001">
    <property type="protein sequence ID" value="PMC59135.1"/>
    <property type="molecule type" value="Genomic_DNA"/>
</dbReference>
<dbReference type="InterPro" id="IPR023214">
    <property type="entry name" value="HAD_sf"/>
</dbReference>
<dbReference type="RefSeq" id="WP_102233251.1">
    <property type="nucleotide sequence ID" value="NZ_PNHE01000001.1"/>
</dbReference>
<proteinExistence type="inferred from homology"/>
<reference evidence="2 3" key="1">
    <citation type="submission" date="2017-09" db="EMBL/GenBank/DDBJ databases">
        <title>Bacterial strain isolated from the female urinary microbiota.</title>
        <authorList>
            <person name="Thomas-White K."/>
            <person name="Kumar N."/>
            <person name="Forster S."/>
            <person name="Putonti C."/>
            <person name="Lawley T."/>
            <person name="Wolfe A.J."/>
        </authorList>
    </citation>
    <scope>NUCLEOTIDE SEQUENCE [LARGE SCALE GENOMIC DNA]</scope>
    <source>
        <strain evidence="2 3">UMB0852</strain>
    </source>
</reference>
<dbReference type="PANTHER" id="PTHR43344">
    <property type="entry name" value="PHOSPHOSERINE PHOSPHATASE"/>
    <property type="match status" value="1"/>
</dbReference>
<dbReference type="Proteomes" id="UP000235682">
    <property type="component" value="Unassembled WGS sequence"/>
</dbReference>
<evidence type="ECO:0000256" key="1">
    <source>
        <dbReference type="ARBA" id="ARBA00009184"/>
    </source>
</evidence>
<evidence type="ECO:0000313" key="2">
    <source>
        <dbReference type="EMBL" id="PMC59135.1"/>
    </source>
</evidence>
<gene>
    <name evidence="2" type="ORF">CJ205_00055</name>
</gene>
<sequence length="389" mass="45542">MDRYFPQNNWDDFVYQRLNELIDKYQGDPNAYAVFDFDNTSCFMDVEDNLMIYLVEHLCYKFTPSELYQLLTDSFFEEELSSPFDPKRFEVTGYNLAKDICDQYQYLYDHYINHPHPTQSLLNEIKQTPEYLTFRAKLRYFHTYVNTHFMREPNQGWLTYLFAGYTVEEFQKLAKASLSEATRRPFKRIEYVSSSNLPGRTGVIRSAYQSGLCFPQELIDLFHALDKAQITTYIVSASPKELVCVAVEEFNYLVPRERIIAMEFQTTKDNRIRAVMDPTAPITRGEGKTQAIKEQIMPQHAGKEPVAMFGDSVGDYHMMKTFQQSHLNVLFNRHMTDEFKQLVDKAVEQHEQPFAQFVLQGRDETKGALRSSPKTIPYGETVSELYRIK</sequence>
<evidence type="ECO:0008006" key="4">
    <source>
        <dbReference type="Google" id="ProtNLM"/>
    </source>
</evidence>
<keyword evidence="3" id="KW-1185">Reference proteome</keyword>
<dbReference type="Pfam" id="PF12710">
    <property type="entry name" value="HAD"/>
    <property type="match status" value="1"/>
</dbReference>
<evidence type="ECO:0000313" key="3">
    <source>
        <dbReference type="Proteomes" id="UP000235682"/>
    </source>
</evidence>
<protein>
    <recommendedName>
        <fullName evidence="4">Haloacid dehalogenase-like hydrolase</fullName>
    </recommendedName>
</protein>
<dbReference type="InterPro" id="IPR050582">
    <property type="entry name" value="HAD-like_SerB"/>
</dbReference>
<name>A0A2N6SPY9_9LACT</name>
<dbReference type="Gene3D" id="3.40.50.1000">
    <property type="entry name" value="HAD superfamily/HAD-like"/>
    <property type="match status" value="1"/>
</dbReference>
<comment type="similarity">
    <text evidence="1">Belongs to the HAD-like hydrolase superfamily. SerB family.</text>
</comment>